<proteinExistence type="inferred from homology"/>
<dbReference type="GO" id="GO:0030366">
    <property type="term" value="F:molybdopterin synthase activity"/>
    <property type="evidence" value="ECO:0007669"/>
    <property type="project" value="UniProtKB-EC"/>
</dbReference>
<gene>
    <name evidence="13" type="ORF">C7450_109107</name>
</gene>
<dbReference type="RefSeq" id="WP_110376658.1">
    <property type="nucleotide sequence ID" value="NZ_JAHBRY010000001.1"/>
</dbReference>
<evidence type="ECO:0000313" key="13">
    <source>
        <dbReference type="EMBL" id="PXW55699.1"/>
    </source>
</evidence>
<evidence type="ECO:0000256" key="7">
    <source>
        <dbReference type="ARBA" id="ARBA00026066"/>
    </source>
</evidence>
<keyword evidence="14" id="KW-1185">Reference proteome</keyword>
<keyword evidence="5" id="KW-0501">Molybdenum cofactor biosynthesis</keyword>
<comment type="similarity">
    <text evidence="2">Belongs to the MoaE family.</text>
</comment>
<name>A0A2V3U0S9_9HYPH</name>
<evidence type="ECO:0000313" key="14">
    <source>
        <dbReference type="Proteomes" id="UP000248021"/>
    </source>
</evidence>
<evidence type="ECO:0000256" key="8">
    <source>
        <dbReference type="ARBA" id="ARBA00029745"/>
    </source>
</evidence>
<dbReference type="GO" id="GO:0006777">
    <property type="term" value="P:Mo-molybdopterin cofactor biosynthetic process"/>
    <property type="evidence" value="ECO:0007669"/>
    <property type="project" value="UniProtKB-KW"/>
</dbReference>
<dbReference type="UniPathway" id="UPA00344"/>
<dbReference type="InterPro" id="IPR036563">
    <property type="entry name" value="MoaE_sf"/>
</dbReference>
<evidence type="ECO:0000256" key="6">
    <source>
        <dbReference type="ARBA" id="ARBA00025448"/>
    </source>
</evidence>
<comment type="function">
    <text evidence="6">Converts molybdopterin precursor Z into molybdopterin. This requires the incorporation of two sulfur atoms into precursor Z to generate a dithiolene group. The sulfur is provided by MoaD.</text>
</comment>
<dbReference type="InterPro" id="IPR003448">
    <property type="entry name" value="Mopterin_biosynth_MoaE"/>
</dbReference>
<comment type="subunit">
    <text evidence="7">Heterotetramer of 2 MoaD subunits and 2 MoaE subunits. Also stable as homodimer. The enzyme changes between these two forms during catalysis.</text>
</comment>
<dbReference type="Proteomes" id="UP000248021">
    <property type="component" value="Unassembled WGS sequence"/>
</dbReference>
<dbReference type="EC" id="2.8.1.12" evidence="3"/>
<dbReference type="CDD" id="cd00756">
    <property type="entry name" value="MoaE"/>
    <property type="match status" value="1"/>
</dbReference>
<dbReference type="Gene3D" id="3.90.1170.40">
    <property type="entry name" value="Molybdopterin biosynthesis MoaE subunit"/>
    <property type="match status" value="1"/>
</dbReference>
<evidence type="ECO:0000256" key="9">
    <source>
        <dbReference type="ARBA" id="ARBA00030407"/>
    </source>
</evidence>
<organism evidence="13 14">
    <name type="scientific">Chelatococcus asaccharovorans</name>
    <dbReference type="NCBI Taxonomy" id="28210"/>
    <lineage>
        <taxon>Bacteria</taxon>
        <taxon>Pseudomonadati</taxon>
        <taxon>Pseudomonadota</taxon>
        <taxon>Alphaproteobacteria</taxon>
        <taxon>Hyphomicrobiales</taxon>
        <taxon>Chelatococcaceae</taxon>
        <taxon>Chelatococcus</taxon>
    </lineage>
</organism>
<protein>
    <recommendedName>
        <fullName evidence="4">Molybdopterin synthase catalytic subunit</fullName>
        <ecNumber evidence="3">2.8.1.12</ecNumber>
    </recommendedName>
    <alternativeName>
        <fullName evidence="10">MPT synthase subunit 2</fullName>
    </alternativeName>
    <alternativeName>
        <fullName evidence="8">Molybdenum cofactor biosynthesis protein E</fullName>
    </alternativeName>
    <alternativeName>
        <fullName evidence="9">Molybdopterin-converting factor large subunit</fullName>
    </alternativeName>
    <alternativeName>
        <fullName evidence="11">Molybdopterin-converting factor subunit 2</fullName>
    </alternativeName>
</protein>
<sequence>MTAAHPSKIVRVQEEPFDSAALAAELSAGRTDIGAMVTFTGLCRDENGALAVLELEHYPGMAEEEIGRLATEAVSRWSLIGVAVVHRFGPIRPGEMIVAVVTASVHRQAAFEAASFLMDYLKTSAPFWKKEHRADGGDAWVEARATDEKAMDRWRASGQVLPHK</sequence>
<accession>A0A2V3U0S9</accession>
<evidence type="ECO:0000256" key="10">
    <source>
        <dbReference type="ARBA" id="ARBA00030781"/>
    </source>
</evidence>
<evidence type="ECO:0000256" key="1">
    <source>
        <dbReference type="ARBA" id="ARBA00005046"/>
    </source>
</evidence>
<evidence type="ECO:0000256" key="2">
    <source>
        <dbReference type="ARBA" id="ARBA00005426"/>
    </source>
</evidence>
<dbReference type="PANTHER" id="PTHR23404">
    <property type="entry name" value="MOLYBDOPTERIN SYNTHASE RELATED"/>
    <property type="match status" value="1"/>
</dbReference>
<comment type="catalytic activity">
    <reaction evidence="12">
        <text>2 [molybdopterin-synthase sulfur-carrier protein]-C-terminal-Gly-aminoethanethioate + cyclic pyranopterin phosphate + H2O = molybdopterin + 2 [molybdopterin-synthase sulfur-carrier protein]-C-terminal Gly-Gly + 2 H(+)</text>
        <dbReference type="Rhea" id="RHEA:26333"/>
        <dbReference type="Rhea" id="RHEA-COMP:12202"/>
        <dbReference type="Rhea" id="RHEA-COMP:19907"/>
        <dbReference type="ChEBI" id="CHEBI:15377"/>
        <dbReference type="ChEBI" id="CHEBI:15378"/>
        <dbReference type="ChEBI" id="CHEBI:58698"/>
        <dbReference type="ChEBI" id="CHEBI:59648"/>
        <dbReference type="ChEBI" id="CHEBI:90778"/>
        <dbReference type="ChEBI" id="CHEBI:232372"/>
        <dbReference type="EC" id="2.8.1.12"/>
    </reaction>
</comment>
<evidence type="ECO:0000256" key="12">
    <source>
        <dbReference type="ARBA" id="ARBA00049878"/>
    </source>
</evidence>
<dbReference type="EMBL" id="QJJK01000009">
    <property type="protein sequence ID" value="PXW55699.1"/>
    <property type="molecule type" value="Genomic_DNA"/>
</dbReference>
<dbReference type="SUPFAM" id="SSF54690">
    <property type="entry name" value="Molybdopterin synthase subunit MoaE"/>
    <property type="match status" value="1"/>
</dbReference>
<evidence type="ECO:0000256" key="5">
    <source>
        <dbReference type="ARBA" id="ARBA00023150"/>
    </source>
</evidence>
<evidence type="ECO:0000256" key="3">
    <source>
        <dbReference type="ARBA" id="ARBA00011950"/>
    </source>
</evidence>
<comment type="pathway">
    <text evidence="1">Cofactor biosynthesis; molybdopterin biosynthesis.</text>
</comment>
<dbReference type="Pfam" id="PF02391">
    <property type="entry name" value="MoaE"/>
    <property type="match status" value="1"/>
</dbReference>
<dbReference type="AlphaFoldDB" id="A0A2V3U0S9"/>
<evidence type="ECO:0000256" key="11">
    <source>
        <dbReference type="ARBA" id="ARBA00032474"/>
    </source>
</evidence>
<comment type="caution">
    <text evidence="13">The sequence shown here is derived from an EMBL/GenBank/DDBJ whole genome shotgun (WGS) entry which is preliminary data.</text>
</comment>
<evidence type="ECO:0000256" key="4">
    <source>
        <dbReference type="ARBA" id="ARBA00013858"/>
    </source>
</evidence>
<dbReference type="OrthoDB" id="9803224at2"/>
<reference evidence="13 14" key="1">
    <citation type="submission" date="2018-05" db="EMBL/GenBank/DDBJ databases">
        <title>Genomic Encyclopedia of Type Strains, Phase IV (KMG-IV): sequencing the most valuable type-strain genomes for metagenomic binning, comparative biology and taxonomic classification.</title>
        <authorList>
            <person name="Goeker M."/>
        </authorList>
    </citation>
    <scope>NUCLEOTIDE SEQUENCE [LARGE SCALE GENOMIC DNA]</scope>
    <source>
        <strain evidence="13 14">DSM 6462</strain>
    </source>
</reference>